<dbReference type="GeneID" id="5035194"/>
<sequence length="306" mass="35850">MKKTSHLDEIISKIQRQSQKNLHRSSPNLSIMKTNNYHYQQLHKRLMSSVCQEIYSPTQNSVVTTLKEKLGKRIRQYNTCEDASSFQDIKNIISKVLESCLTTECANCKELTFTSFLRILDRMEQLEQPFKIVLFAELKKTFLLLANKIQSDIDILSQHILNLNSDMEIKNKEILLLKTSLQQSQKSRNEDFQQIVNTLRQKKKDQNKINTNLKPFTHQDNVETCKLKHDINEPVDEEQLKFSSEEDSFPFVDPSTLNQPIYKNGISLNLNPVKKKAPRGYQDEFMAQMNEFSESWRQQALVEKRF</sequence>
<dbReference type="AlphaFoldDB" id="A0DG45"/>
<evidence type="ECO:0008006" key="3">
    <source>
        <dbReference type="Google" id="ProtNLM"/>
    </source>
</evidence>
<proteinExistence type="predicted"/>
<accession>A0DG45</accession>
<evidence type="ECO:0000313" key="2">
    <source>
        <dbReference type="Proteomes" id="UP000000600"/>
    </source>
</evidence>
<dbReference type="RefSeq" id="XP_001449409.1">
    <property type="nucleotide sequence ID" value="XM_001449372.1"/>
</dbReference>
<dbReference type="KEGG" id="ptm:GSPATT00002140001"/>
<dbReference type="EMBL" id="CT868429">
    <property type="protein sequence ID" value="CAK82012.1"/>
    <property type="molecule type" value="Genomic_DNA"/>
</dbReference>
<gene>
    <name evidence="1" type="ORF">GSPATT00002140001</name>
</gene>
<name>A0DG45_PARTE</name>
<dbReference type="InParanoid" id="A0DG45"/>
<organism evidence="1 2">
    <name type="scientific">Paramecium tetraurelia</name>
    <dbReference type="NCBI Taxonomy" id="5888"/>
    <lineage>
        <taxon>Eukaryota</taxon>
        <taxon>Sar</taxon>
        <taxon>Alveolata</taxon>
        <taxon>Ciliophora</taxon>
        <taxon>Intramacronucleata</taxon>
        <taxon>Oligohymenophorea</taxon>
        <taxon>Peniculida</taxon>
        <taxon>Parameciidae</taxon>
        <taxon>Paramecium</taxon>
    </lineage>
</organism>
<dbReference type="OrthoDB" id="302114at2759"/>
<dbReference type="Proteomes" id="UP000000600">
    <property type="component" value="Unassembled WGS sequence"/>
</dbReference>
<keyword evidence="2" id="KW-1185">Reference proteome</keyword>
<evidence type="ECO:0000313" key="1">
    <source>
        <dbReference type="EMBL" id="CAK82012.1"/>
    </source>
</evidence>
<reference evidence="1 2" key="1">
    <citation type="journal article" date="2006" name="Nature">
        <title>Global trends of whole-genome duplications revealed by the ciliate Paramecium tetraurelia.</title>
        <authorList>
            <consortium name="Genoscope"/>
            <person name="Aury J.-M."/>
            <person name="Jaillon O."/>
            <person name="Duret L."/>
            <person name="Noel B."/>
            <person name="Jubin C."/>
            <person name="Porcel B.M."/>
            <person name="Segurens B."/>
            <person name="Daubin V."/>
            <person name="Anthouard V."/>
            <person name="Aiach N."/>
            <person name="Arnaiz O."/>
            <person name="Billaut A."/>
            <person name="Beisson J."/>
            <person name="Blanc I."/>
            <person name="Bouhouche K."/>
            <person name="Camara F."/>
            <person name="Duharcourt S."/>
            <person name="Guigo R."/>
            <person name="Gogendeau D."/>
            <person name="Katinka M."/>
            <person name="Keller A.-M."/>
            <person name="Kissmehl R."/>
            <person name="Klotz C."/>
            <person name="Koll F."/>
            <person name="Le Moue A."/>
            <person name="Lepere C."/>
            <person name="Malinsky S."/>
            <person name="Nowacki M."/>
            <person name="Nowak J.K."/>
            <person name="Plattner H."/>
            <person name="Poulain J."/>
            <person name="Ruiz F."/>
            <person name="Serrano V."/>
            <person name="Zagulski M."/>
            <person name="Dessen P."/>
            <person name="Betermier M."/>
            <person name="Weissenbach J."/>
            <person name="Scarpelli C."/>
            <person name="Schachter V."/>
            <person name="Sperling L."/>
            <person name="Meyer E."/>
            <person name="Cohen J."/>
            <person name="Wincker P."/>
        </authorList>
    </citation>
    <scope>NUCLEOTIDE SEQUENCE [LARGE SCALE GENOMIC DNA]</scope>
    <source>
        <strain evidence="1 2">Stock d4-2</strain>
    </source>
</reference>
<dbReference type="HOGENOM" id="CLU_802823_0_0_1"/>
<protein>
    <recommendedName>
        <fullName evidence="3">MIF4G domain-containing protein</fullName>
    </recommendedName>
</protein>
<dbReference type="OMA" id="HDINEPV"/>